<name>A0A922IDD7_DERFA</name>
<protein>
    <submittedName>
        <fullName evidence="1">Uncharacterized protein</fullName>
    </submittedName>
</protein>
<evidence type="ECO:0000313" key="1">
    <source>
        <dbReference type="EMBL" id="KAH9529399.1"/>
    </source>
</evidence>
<reference evidence="1" key="1">
    <citation type="submission" date="2013-05" db="EMBL/GenBank/DDBJ databases">
        <authorList>
            <person name="Yim A.K.Y."/>
            <person name="Chan T.F."/>
            <person name="Ji K.M."/>
            <person name="Liu X.Y."/>
            <person name="Zhou J.W."/>
            <person name="Li R.Q."/>
            <person name="Yang K.Y."/>
            <person name="Li J."/>
            <person name="Li M."/>
            <person name="Law P.T.W."/>
            <person name="Wu Y.L."/>
            <person name="Cai Z.L."/>
            <person name="Qin H."/>
            <person name="Bao Y."/>
            <person name="Leung R.K.K."/>
            <person name="Ng P.K.S."/>
            <person name="Zou J."/>
            <person name="Zhong X.J."/>
            <person name="Ran P.X."/>
            <person name="Zhong N.S."/>
            <person name="Liu Z.G."/>
            <person name="Tsui S.K.W."/>
        </authorList>
    </citation>
    <scope>NUCLEOTIDE SEQUENCE</scope>
    <source>
        <strain evidence="1">Derf</strain>
        <tissue evidence="1">Whole organism</tissue>
    </source>
</reference>
<sequence length="72" mass="8245">MANIAKFYGFVIIHSQTQLHMNCINVNIDHCDGDGVEKSDFNEEENKNENEKKNYAHTILTPLINANRIVLN</sequence>
<evidence type="ECO:0000313" key="2">
    <source>
        <dbReference type="Proteomes" id="UP000790347"/>
    </source>
</evidence>
<dbReference type="Proteomes" id="UP000790347">
    <property type="component" value="Unassembled WGS sequence"/>
</dbReference>
<gene>
    <name evidence="1" type="ORF">DERF_003285</name>
</gene>
<keyword evidence="2" id="KW-1185">Reference proteome</keyword>
<comment type="caution">
    <text evidence="1">The sequence shown here is derived from an EMBL/GenBank/DDBJ whole genome shotgun (WGS) entry which is preliminary data.</text>
</comment>
<dbReference type="AlphaFoldDB" id="A0A922IDD7"/>
<dbReference type="EMBL" id="ASGP02000001">
    <property type="protein sequence ID" value="KAH9529399.1"/>
    <property type="molecule type" value="Genomic_DNA"/>
</dbReference>
<proteinExistence type="predicted"/>
<organism evidence="1 2">
    <name type="scientific">Dermatophagoides farinae</name>
    <name type="common">American house dust mite</name>
    <dbReference type="NCBI Taxonomy" id="6954"/>
    <lineage>
        <taxon>Eukaryota</taxon>
        <taxon>Metazoa</taxon>
        <taxon>Ecdysozoa</taxon>
        <taxon>Arthropoda</taxon>
        <taxon>Chelicerata</taxon>
        <taxon>Arachnida</taxon>
        <taxon>Acari</taxon>
        <taxon>Acariformes</taxon>
        <taxon>Sarcoptiformes</taxon>
        <taxon>Astigmata</taxon>
        <taxon>Psoroptidia</taxon>
        <taxon>Analgoidea</taxon>
        <taxon>Pyroglyphidae</taxon>
        <taxon>Dermatophagoidinae</taxon>
        <taxon>Dermatophagoides</taxon>
    </lineage>
</organism>
<accession>A0A922IDD7</accession>
<reference evidence="1" key="2">
    <citation type="journal article" date="2022" name="Res Sq">
        <title>Comparative Genomics Reveals Insights into the Divergent Evolution of Astigmatic Mites and Household Pest Adaptations.</title>
        <authorList>
            <person name="Xiong Q."/>
            <person name="Wan A.T.-Y."/>
            <person name="Liu X.-Y."/>
            <person name="Fung C.S.-H."/>
            <person name="Xiao X."/>
            <person name="Malainual N."/>
            <person name="Hou J."/>
            <person name="Wang L."/>
            <person name="Wang M."/>
            <person name="Yang K."/>
            <person name="Cui Y."/>
            <person name="Leung E."/>
            <person name="Nong W."/>
            <person name="Shin S.-K."/>
            <person name="Au S."/>
            <person name="Jeong K.Y."/>
            <person name="Chew F.T."/>
            <person name="Hui J."/>
            <person name="Leung T.F."/>
            <person name="Tungtrongchitr A."/>
            <person name="Zhong N."/>
            <person name="Liu Z."/>
            <person name="Tsui S."/>
        </authorList>
    </citation>
    <scope>NUCLEOTIDE SEQUENCE</scope>
    <source>
        <strain evidence="1">Derf</strain>
        <tissue evidence="1">Whole organism</tissue>
    </source>
</reference>